<evidence type="ECO:0008006" key="3">
    <source>
        <dbReference type="Google" id="ProtNLM"/>
    </source>
</evidence>
<sequence>MFLQHKPSGDVVEVLNFDHLYDPCESKITGRYHNGEEMQDPEPFTKSELTFPSGEPLPRCWVEPDYRLEAA</sequence>
<dbReference type="AlphaFoldDB" id="A3IM16"/>
<dbReference type="RefSeq" id="WP_008274391.1">
    <property type="nucleotide sequence ID" value="NZ_AAXW01000006.1"/>
</dbReference>
<reference evidence="1 2" key="1">
    <citation type="submission" date="2007-03" db="EMBL/GenBank/DDBJ databases">
        <authorList>
            <person name="Stal L."/>
            <person name="Ferriera S."/>
            <person name="Johnson J."/>
            <person name="Kravitz S."/>
            <person name="Beeson K."/>
            <person name="Sutton G."/>
            <person name="Rogers Y.-H."/>
            <person name="Friedman R."/>
            <person name="Frazier M."/>
            <person name="Venter J.C."/>
        </authorList>
    </citation>
    <scope>NUCLEOTIDE SEQUENCE [LARGE SCALE GENOMIC DNA]</scope>
    <source>
        <strain evidence="1 2">CCY0110</strain>
    </source>
</reference>
<evidence type="ECO:0000313" key="2">
    <source>
        <dbReference type="Proteomes" id="UP000003781"/>
    </source>
</evidence>
<name>A3IM16_9CHRO</name>
<dbReference type="EMBL" id="AAXW01000006">
    <property type="protein sequence ID" value="EAZ92472.1"/>
    <property type="molecule type" value="Genomic_DNA"/>
</dbReference>
<organism evidence="1 2">
    <name type="scientific">Crocosphaera chwakensis CCY0110</name>
    <dbReference type="NCBI Taxonomy" id="391612"/>
    <lineage>
        <taxon>Bacteria</taxon>
        <taxon>Bacillati</taxon>
        <taxon>Cyanobacteriota</taxon>
        <taxon>Cyanophyceae</taxon>
        <taxon>Oscillatoriophycideae</taxon>
        <taxon>Chroococcales</taxon>
        <taxon>Aphanothecaceae</taxon>
        <taxon>Crocosphaera</taxon>
        <taxon>Crocosphaera chwakensis</taxon>
    </lineage>
</organism>
<dbReference type="OrthoDB" id="9810649at2"/>
<proteinExistence type="predicted"/>
<comment type="caution">
    <text evidence="1">The sequence shown here is derived from an EMBL/GenBank/DDBJ whole genome shotgun (WGS) entry which is preliminary data.</text>
</comment>
<dbReference type="Proteomes" id="UP000003781">
    <property type="component" value="Unassembled WGS sequence"/>
</dbReference>
<dbReference type="eggNOG" id="ENOG5032YBX">
    <property type="taxonomic scope" value="Bacteria"/>
</dbReference>
<evidence type="ECO:0000313" key="1">
    <source>
        <dbReference type="EMBL" id="EAZ92472.1"/>
    </source>
</evidence>
<keyword evidence="2" id="KW-1185">Reference proteome</keyword>
<gene>
    <name evidence="1" type="ORF">CY0110_02064</name>
</gene>
<accession>A3IM16</accession>
<protein>
    <recommendedName>
        <fullName evidence="3">Acetyltransferase</fullName>
    </recommendedName>
</protein>